<accession>A0ABZ1LNG8</accession>
<organism evidence="2 3">
    <name type="scientific">Streptomyces zaomyceticus</name>
    <dbReference type="NCBI Taxonomy" id="68286"/>
    <lineage>
        <taxon>Bacteria</taxon>
        <taxon>Bacillati</taxon>
        <taxon>Actinomycetota</taxon>
        <taxon>Actinomycetes</taxon>
        <taxon>Kitasatosporales</taxon>
        <taxon>Streptomycetaceae</taxon>
        <taxon>Streptomyces</taxon>
    </lineage>
</organism>
<name>A0ABZ1LNG8_9ACTN</name>
<evidence type="ECO:0000256" key="1">
    <source>
        <dbReference type="SAM" id="MobiDB-lite"/>
    </source>
</evidence>
<dbReference type="Proteomes" id="UP001622594">
    <property type="component" value="Chromosome"/>
</dbReference>
<dbReference type="EMBL" id="CP108188">
    <property type="protein sequence ID" value="WTR73808.1"/>
    <property type="molecule type" value="Genomic_DNA"/>
</dbReference>
<protein>
    <submittedName>
        <fullName evidence="2">Uncharacterized protein</fullName>
    </submittedName>
</protein>
<proteinExistence type="predicted"/>
<feature type="region of interest" description="Disordered" evidence="1">
    <location>
        <begin position="1"/>
        <end position="23"/>
    </location>
</feature>
<evidence type="ECO:0000313" key="3">
    <source>
        <dbReference type="Proteomes" id="UP001622594"/>
    </source>
</evidence>
<evidence type="ECO:0000313" key="2">
    <source>
        <dbReference type="EMBL" id="WTR73808.1"/>
    </source>
</evidence>
<sequence>MDTPTYEPAPEPDRTPRANTIVDTPATPAACAADYATAGRVRAEMDKQQGSAR</sequence>
<keyword evidence="3" id="KW-1185">Reference proteome</keyword>
<reference evidence="2 3" key="1">
    <citation type="submission" date="2022-10" db="EMBL/GenBank/DDBJ databases">
        <title>The complete genomes of actinobacterial strains from the NBC collection.</title>
        <authorList>
            <person name="Joergensen T.S."/>
            <person name="Alvarez Arevalo M."/>
            <person name="Sterndorff E.B."/>
            <person name="Faurdal D."/>
            <person name="Vuksanovic O."/>
            <person name="Mourched A.-S."/>
            <person name="Charusanti P."/>
            <person name="Shaw S."/>
            <person name="Blin K."/>
            <person name="Weber T."/>
        </authorList>
    </citation>
    <scope>NUCLEOTIDE SEQUENCE [LARGE SCALE GENOMIC DNA]</scope>
    <source>
        <strain evidence="2 3">NBC_00123</strain>
    </source>
</reference>
<gene>
    <name evidence="2" type="ORF">OG814_33245</name>
</gene>
<dbReference type="RefSeq" id="WP_406336617.1">
    <property type="nucleotide sequence ID" value="NZ_CP108188.1"/>
</dbReference>